<dbReference type="Proteomes" id="UP000048600">
    <property type="component" value="Unassembled WGS sequence"/>
</dbReference>
<proteinExistence type="predicted"/>
<evidence type="ECO:0000313" key="3">
    <source>
        <dbReference type="Proteomes" id="UP000048600"/>
    </source>
</evidence>
<reference evidence="2 3" key="1">
    <citation type="submission" date="2015-03" db="EMBL/GenBank/DDBJ databases">
        <authorList>
            <consortium name="Pathogen Informatics"/>
        </authorList>
    </citation>
    <scope>NUCLEOTIDE SEQUENCE [LARGE SCALE GENOMIC DNA]</scope>
    <source>
        <strain evidence="2 3">P00601463</strain>
    </source>
</reference>
<accession>A0A655J5Y5</accession>
<organism evidence="2 3">
    <name type="scientific">Mycobacterium tuberculosis</name>
    <dbReference type="NCBI Taxonomy" id="1773"/>
    <lineage>
        <taxon>Bacteria</taxon>
        <taxon>Bacillati</taxon>
        <taxon>Actinomycetota</taxon>
        <taxon>Actinomycetes</taxon>
        <taxon>Mycobacteriales</taxon>
        <taxon>Mycobacteriaceae</taxon>
        <taxon>Mycobacterium</taxon>
        <taxon>Mycobacterium tuberculosis complex</taxon>
    </lineage>
</organism>
<name>A0A655J5Y5_MYCTX</name>
<sequence length="106" mass="11661">MPALRVPYPLVEVADQQVRDPVAVVVAQQLPLGLGLLRRQRVRWGEDPAKPSCEATAADQPGSDRTKRAAQYFLDRTQAGPLQDHTAVAQHRTSEIERQPAVQITG</sequence>
<evidence type="ECO:0000256" key="1">
    <source>
        <dbReference type="SAM" id="MobiDB-lite"/>
    </source>
</evidence>
<feature type="region of interest" description="Disordered" evidence="1">
    <location>
        <begin position="46"/>
        <end position="66"/>
    </location>
</feature>
<protein>
    <submittedName>
        <fullName evidence="2">Uncharacterized protein</fullName>
    </submittedName>
</protein>
<evidence type="ECO:0000313" key="2">
    <source>
        <dbReference type="EMBL" id="COW42041.1"/>
    </source>
</evidence>
<dbReference type="EMBL" id="CHKL01000283">
    <property type="protein sequence ID" value="COW42041.1"/>
    <property type="molecule type" value="Genomic_DNA"/>
</dbReference>
<gene>
    <name evidence="2" type="ORF">ERS007741_02460</name>
</gene>
<dbReference type="AlphaFoldDB" id="A0A655J5Y5"/>